<dbReference type="InterPro" id="IPR051159">
    <property type="entry name" value="Hexapeptide_acetyltransf"/>
</dbReference>
<organism evidence="4 5">
    <name type="scientific">Streptococcus penaeicida</name>
    <dbReference type="NCBI Taxonomy" id="1765960"/>
    <lineage>
        <taxon>Bacteria</taxon>
        <taxon>Bacillati</taxon>
        <taxon>Bacillota</taxon>
        <taxon>Bacilli</taxon>
        <taxon>Lactobacillales</taxon>
        <taxon>Streptococcaceae</taxon>
        <taxon>Streptococcus</taxon>
    </lineage>
</organism>
<dbReference type="InterPro" id="IPR001451">
    <property type="entry name" value="Hexapep"/>
</dbReference>
<dbReference type="Pfam" id="PF14602">
    <property type="entry name" value="Hexapep_2"/>
    <property type="match status" value="1"/>
</dbReference>
<protein>
    <submittedName>
        <fullName evidence="4">Acetyltransferase</fullName>
    </submittedName>
</protein>
<dbReference type="SUPFAM" id="SSF51161">
    <property type="entry name" value="Trimeric LpxA-like enzymes"/>
    <property type="match status" value="1"/>
</dbReference>
<comment type="similarity">
    <text evidence="1">Belongs to the transferase hexapeptide repeat family.</text>
</comment>
<reference evidence="4 5" key="1">
    <citation type="submission" date="2015-12" db="EMBL/GenBank/DDBJ databases">
        <title>Streptococcus penaeicida sp. nov.</title>
        <authorList>
            <person name="Gomez-Gil B."/>
            <person name="Morales-Covarrubias M."/>
        </authorList>
    </citation>
    <scope>NUCLEOTIDE SEQUENCE [LARGE SCALE GENOMIC DNA]</scope>
    <source>
        <strain evidence="4 5">CAIM 1838</strain>
    </source>
</reference>
<sequence length="176" mass="19279">MIERRYTSFKDPALFEEAIALTMEINSHYHTPEEIRNLMSQVTGQKVPDSLRVFPPFYTDFGKNTTFEENVFLNSGCHFQDQGGIHIGEGSLIGHNVVLATVNHAIEPSQKRKNSYDSIVIGKHVWIGSNATILPGVTIGDWAVIAASAVVTKDVPAYTVVGGVPAKVLKKVDPES</sequence>
<evidence type="ECO:0000313" key="5">
    <source>
        <dbReference type="Proteomes" id="UP000235963"/>
    </source>
</evidence>
<gene>
    <name evidence="4" type="ORF">AT575_05735</name>
</gene>
<evidence type="ECO:0000256" key="2">
    <source>
        <dbReference type="ARBA" id="ARBA00022679"/>
    </source>
</evidence>
<dbReference type="Gene3D" id="2.160.10.10">
    <property type="entry name" value="Hexapeptide repeat proteins"/>
    <property type="match status" value="1"/>
</dbReference>
<evidence type="ECO:0000313" key="4">
    <source>
        <dbReference type="EMBL" id="PND47615.1"/>
    </source>
</evidence>
<dbReference type="OrthoDB" id="9812571at2"/>
<dbReference type="AlphaFoldDB" id="A0A2N8LBT2"/>
<name>A0A2N8LBT2_9STRE</name>
<dbReference type="PANTHER" id="PTHR23416">
    <property type="entry name" value="SIALIC ACID SYNTHASE-RELATED"/>
    <property type="match status" value="1"/>
</dbReference>
<dbReference type="InterPro" id="IPR018357">
    <property type="entry name" value="Hexapep_transf_CS"/>
</dbReference>
<evidence type="ECO:0000256" key="1">
    <source>
        <dbReference type="ARBA" id="ARBA00007274"/>
    </source>
</evidence>
<dbReference type="EMBL" id="LOCM01000023">
    <property type="protein sequence ID" value="PND47615.1"/>
    <property type="molecule type" value="Genomic_DNA"/>
</dbReference>
<dbReference type="GO" id="GO:0008374">
    <property type="term" value="F:O-acyltransferase activity"/>
    <property type="evidence" value="ECO:0007669"/>
    <property type="project" value="TreeGrafter"/>
</dbReference>
<evidence type="ECO:0000256" key="3">
    <source>
        <dbReference type="ARBA" id="ARBA00022737"/>
    </source>
</evidence>
<comment type="caution">
    <text evidence="4">The sequence shown here is derived from an EMBL/GenBank/DDBJ whole genome shotgun (WGS) entry which is preliminary data.</text>
</comment>
<keyword evidence="2 4" id="KW-0808">Transferase</keyword>
<keyword evidence="5" id="KW-1185">Reference proteome</keyword>
<dbReference type="RefSeq" id="WP_102777556.1">
    <property type="nucleotide sequence ID" value="NZ_CBCSGP010000013.1"/>
</dbReference>
<keyword evidence="3" id="KW-0677">Repeat</keyword>
<accession>A0A2N8LBT2</accession>
<proteinExistence type="inferred from homology"/>
<dbReference type="PANTHER" id="PTHR23416:SF23">
    <property type="entry name" value="ACETYLTRANSFERASE C18B11.09C-RELATED"/>
    <property type="match status" value="1"/>
</dbReference>
<dbReference type="Pfam" id="PF00132">
    <property type="entry name" value="Hexapep"/>
    <property type="match status" value="1"/>
</dbReference>
<dbReference type="Proteomes" id="UP000235963">
    <property type="component" value="Unassembled WGS sequence"/>
</dbReference>
<dbReference type="PROSITE" id="PS00101">
    <property type="entry name" value="HEXAPEP_TRANSFERASES"/>
    <property type="match status" value="1"/>
</dbReference>
<dbReference type="InterPro" id="IPR011004">
    <property type="entry name" value="Trimer_LpxA-like_sf"/>
</dbReference>